<keyword evidence="4 6" id="KW-1133">Transmembrane helix</keyword>
<evidence type="ECO:0000256" key="3">
    <source>
        <dbReference type="ARBA" id="ARBA00022692"/>
    </source>
</evidence>
<name>A0A0A5G421_9BACI</name>
<feature type="transmembrane region" description="Helical" evidence="6">
    <location>
        <begin position="311"/>
        <end position="330"/>
    </location>
</feature>
<feature type="transmembrane region" description="Helical" evidence="6">
    <location>
        <begin position="374"/>
        <end position="392"/>
    </location>
</feature>
<sequence>MILKRNKNFLCFMIGRITINIGDSLYYIVLSLAIVSIYNLGVGYLAFFGMLSFIPSVFVFLFSPYIDKIKSKKNALIYLQMVQIISVTCVLLVLTYELPVEWLFALHFLFFFVNTLIYPIQTSFVPEILDYNKDDINSSVNYMYLSKNFVDVLSNLMSSILLVYVSIYLLMRMDILLLIIGVLFFIPIKSKKHTMDKSRDTERDETGYLKSLKLAFDVFSKEKVASSIIYMEGILNGLTTMIMRIAPAYLIVIDVSVEYLGLVLAFQKGSEFLGVLVSPKFKAAPLNFFMVDYLISGLSIVGIVFIDNMYIKLILFSVAFFVIGISGNVYDKMIYNSYDYNEIGKVATYIYSLTSVLILISLALPMMYDNVEVLILFTGAITTLFGVLLLIYKMKQGFGRN</sequence>
<comment type="caution">
    <text evidence="7">The sequence shown here is derived from an EMBL/GenBank/DDBJ whole genome shotgun (WGS) entry which is preliminary data.</text>
</comment>
<dbReference type="Proteomes" id="UP000030401">
    <property type="component" value="Unassembled WGS sequence"/>
</dbReference>
<dbReference type="eggNOG" id="COG2211">
    <property type="taxonomic scope" value="Bacteria"/>
</dbReference>
<dbReference type="RefSeq" id="WP_036835030.1">
    <property type="nucleotide sequence ID" value="NZ_AVPG01000018.1"/>
</dbReference>
<dbReference type="AlphaFoldDB" id="A0A0A5G421"/>
<feature type="transmembrane region" description="Helical" evidence="6">
    <location>
        <begin position="350"/>
        <end position="368"/>
    </location>
</feature>
<proteinExistence type="predicted"/>
<comment type="subcellular location">
    <subcellularLocation>
        <location evidence="1">Cell membrane</location>
        <topology evidence="1">Multi-pass membrane protein</topology>
    </subcellularLocation>
</comment>
<dbReference type="PANTHER" id="PTHR23513">
    <property type="entry name" value="INTEGRAL MEMBRANE EFFLUX PROTEIN-RELATED"/>
    <property type="match status" value="1"/>
</dbReference>
<evidence type="ECO:0000313" key="7">
    <source>
        <dbReference type="EMBL" id="KGX85883.1"/>
    </source>
</evidence>
<feature type="transmembrane region" description="Helical" evidence="6">
    <location>
        <begin position="75"/>
        <end position="96"/>
    </location>
</feature>
<dbReference type="EMBL" id="AVPG01000018">
    <property type="protein sequence ID" value="KGX85883.1"/>
    <property type="molecule type" value="Genomic_DNA"/>
</dbReference>
<dbReference type="SUPFAM" id="SSF103473">
    <property type="entry name" value="MFS general substrate transporter"/>
    <property type="match status" value="1"/>
</dbReference>
<evidence type="ECO:0000256" key="2">
    <source>
        <dbReference type="ARBA" id="ARBA00022475"/>
    </source>
</evidence>
<reference evidence="7 8" key="1">
    <citation type="submission" date="2013-08" db="EMBL/GenBank/DDBJ databases">
        <authorList>
            <person name="Huang J."/>
            <person name="Wang G."/>
        </authorList>
    </citation>
    <scope>NUCLEOTIDE SEQUENCE [LARGE SCALE GENOMIC DNA]</scope>
    <source>
        <strain evidence="7 8">JSM 072002</strain>
    </source>
</reference>
<evidence type="ECO:0000256" key="4">
    <source>
        <dbReference type="ARBA" id="ARBA00022989"/>
    </source>
</evidence>
<evidence type="ECO:0000256" key="5">
    <source>
        <dbReference type="ARBA" id="ARBA00023136"/>
    </source>
</evidence>
<protein>
    <recommendedName>
        <fullName evidence="9">MFS transporter</fullName>
    </recommendedName>
</protein>
<evidence type="ECO:0000313" key="8">
    <source>
        <dbReference type="Proteomes" id="UP000030401"/>
    </source>
</evidence>
<organism evidence="7 8">
    <name type="scientific">Pontibacillus litoralis JSM 072002</name>
    <dbReference type="NCBI Taxonomy" id="1385512"/>
    <lineage>
        <taxon>Bacteria</taxon>
        <taxon>Bacillati</taxon>
        <taxon>Bacillota</taxon>
        <taxon>Bacilli</taxon>
        <taxon>Bacillales</taxon>
        <taxon>Bacillaceae</taxon>
        <taxon>Pontibacillus</taxon>
    </lineage>
</organism>
<feature type="transmembrane region" description="Helical" evidence="6">
    <location>
        <begin position="44"/>
        <end position="63"/>
    </location>
</feature>
<dbReference type="PANTHER" id="PTHR23513:SF6">
    <property type="entry name" value="MAJOR FACILITATOR SUPERFAMILY ASSOCIATED DOMAIN-CONTAINING PROTEIN"/>
    <property type="match status" value="1"/>
</dbReference>
<evidence type="ECO:0000256" key="6">
    <source>
        <dbReference type="SAM" id="Phobius"/>
    </source>
</evidence>
<dbReference type="STRING" id="1385512.N784_06675"/>
<dbReference type="GO" id="GO:0005886">
    <property type="term" value="C:plasma membrane"/>
    <property type="evidence" value="ECO:0007669"/>
    <property type="project" value="UniProtKB-SubCell"/>
</dbReference>
<gene>
    <name evidence="7" type="ORF">N784_06675</name>
</gene>
<keyword evidence="8" id="KW-1185">Reference proteome</keyword>
<feature type="transmembrane region" description="Helical" evidence="6">
    <location>
        <begin position="102"/>
        <end position="120"/>
    </location>
</feature>
<accession>A0A0A5G421</accession>
<keyword evidence="2" id="KW-1003">Cell membrane</keyword>
<keyword evidence="3 6" id="KW-0812">Transmembrane</keyword>
<feature type="transmembrane region" description="Helical" evidence="6">
    <location>
        <begin position="161"/>
        <end position="186"/>
    </location>
</feature>
<feature type="transmembrane region" description="Helical" evidence="6">
    <location>
        <begin position="245"/>
        <end position="266"/>
    </location>
</feature>
<keyword evidence="5 6" id="KW-0472">Membrane</keyword>
<dbReference type="Gene3D" id="1.20.1250.20">
    <property type="entry name" value="MFS general substrate transporter like domains"/>
    <property type="match status" value="1"/>
</dbReference>
<dbReference type="InterPro" id="IPR036259">
    <property type="entry name" value="MFS_trans_sf"/>
</dbReference>
<evidence type="ECO:0008006" key="9">
    <source>
        <dbReference type="Google" id="ProtNLM"/>
    </source>
</evidence>
<evidence type="ECO:0000256" key="1">
    <source>
        <dbReference type="ARBA" id="ARBA00004651"/>
    </source>
</evidence>
<feature type="transmembrane region" description="Helical" evidence="6">
    <location>
        <begin position="21"/>
        <end position="38"/>
    </location>
</feature>